<gene>
    <name evidence="1" type="ORF">DERYTH_LOCUS26437</name>
</gene>
<feature type="non-terminal residue" evidence="1">
    <location>
        <position position="1"/>
    </location>
</feature>
<sequence length="126" mass="14403">GEKKTLVKCKPKQEANKPIFSGKGQETLLITLECIGFPTIINRLEKPTSTTSQRTKMRLDTANWQQSHLRNLHQQRLQATTTPMTSPSYDNTNDISKLQRHQRCLQAMITPTTFPSYDETNNVSKQ</sequence>
<protein>
    <submittedName>
        <fullName evidence="1">28677_t:CDS:1</fullName>
    </submittedName>
</protein>
<organism evidence="1 2">
    <name type="scientific">Dentiscutata erythropus</name>
    <dbReference type="NCBI Taxonomy" id="1348616"/>
    <lineage>
        <taxon>Eukaryota</taxon>
        <taxon>Fungi</taxon>
        <taxon>Fungi incertae sedis</taxon>
        <taxon>Mucoromycota</taxon>
        <taxon>Glomeromycotina</taxon>
        <taxon>Glomeromycetes</taxon>
        <taxon>Diversisporales</taxon>
        <taxon>Gigasporaceae</taxon>
        <taxon>Dentiscutata</taxon>
    </lineage>
</organism>
<accession>A0A9N9PG95</accession>
<dbReference type="EMBL" id="CAJVPY010055232">
    <property type="protein sequence ID" value="CAG8817422.1"/>
    <property type="molecule type" value="Genomic_DNA"/>
</dbReference>
<evidence type="ECO:0000313" key="2">
    <source>
        <dbReference type="Proteomes" id="UP000789405"/>
    </source>
</evidence>
<evidence type="ECO:0000313" key="1">
    <source>
        <dbReference type="EMBL" id="CAG8817422.1"/>
    </source>
</evidence>
<proteinExistence type="predicted"/>
<reference evidence="1" key="1">
    <citation type="submission" date="2021-06" db="EMBL/GenBank/DDBJ databases">
        <authorList>
            <person name="Kallberg Y."/>
            <person name="Tangrot J."/>
            <person name="Rosling A."/>
        </authorList>
    </citation>
    <scope>NUCLEOTIDE SEQUENCE</scope>
    <source>
        <strain evidence="1">MA453B</strain>
    </source>
</reference>
<dbReference type="Proteomes" id="UP000789405">
    <property type="component" value="Unassembled WGS sequence"/>
</dbReference>
<comment type="caution">
    <text evidence="1">The sequence shown here is derived from an EMBL/GenBank/DDBJ whole genome shotgun (WGS) entry which is preliminary data.</text>
</comment>
<dbReference type="AlphaFoldDB" id="A0A9N9PG95"/>
<keyword evidence="2" id="KW-1185">Reference proteome</keyword>
<name>A0A9N9PG95_9GLOM</name>